<dbReference type="RefSeq" id="WP_148953764.1">
    <property type="nucleotide sequence ID" value="NZ_VTEG01000005.1"/>
</dbReference>
<dbReference type="Proteomes" id="UP000325182">
    <property type="component" value="Unassembled WGS sequence"/>
</dbReference>
<proteinExistence type="predicted"/>
<evidence type="ECO:0000313" key="7">
    <source>
        <dbReference type="EMBL" id="TYR99562.1"/>
    </source>
</evidence>
<dbReference type="SUPFAM" id="SSF81301">
    <property type="entry name" value="Nucleotidyltransferase"/>
    <property type="match status" value="1"/>
</dbReference>
<organism evidence="7 8">
    <name type="scientific">Rossellomorea vietnamensis</name>
    <dbReference type="NCBI Taxonomy" id="218284"/>
    <lineage>
        <taxon>Bacteria</taxon>
        <taxon>Bacillati</taxon>
        <taxon>Bacillota</taxon>
        <taxon>Bacilli</taxon>
        <taxon>Bacillales</taxon>
        <taxon>Bacillaceae</taxon>
        <taxon>Rossellomorea</taxon>
    </lineage>
</organism>
<comment type="catalytic activity">
    <reaction evidence="3 4">
        <text>spectinomycin + ATP = 9-O-adenylylspectinomycin + diphosphate</text>
        <dbReference type="Rhea" id="RHEA:63228"/>
        <dbReference type="ChEBI" id="CHEBI:30616"/>
        <dbReference type="ChEBI" id="CHEBI:33019"/>
        <dbReference type="ChEBI" id="CHEBI:146260"/>
        <dbReference type="ChEBI" id="CHEBI:146261"/>
    </reaction>
</comment>
<dbReference type="InterPro" id="IPR002934">
    <property type="entry name" value="Polymerase_NTP_transf_dom"/>
</dbReference>
<keyword evidence="1 4" id="KW-0808">Transferase</keyword>
<evidence type="ECO:0000313" key="8">
    <source>
        <dbReference type="Proteomes" id="UP000325182"/>
    </source>
</evidence>
<dbReference type="InterPro" id="IPR025184">
    <property type="entry name" value="AadA_C"/>
</dbReference>
<keyword evidence="4" id="KW-0547">Nucleotide-binding</keyword>
<dbReference type="Pfam" id="PF01909">
    <property type="entry name" value="NTP_transf_2"/>
    <property type="match status" value="1"/>
</dbReference>
<evidence type="ECO:0000256" key="2">
    <source>
        <dbReference type="ARBA" id="ARBA00023251"/>
    </source>
</evidence>
<keyword evidence="4" id="KW-0548">Nucleotidyltransferase</keyword>
<evidence type="ECO:0000259" key="5">
    <source>
        <dbReference type="Pfam" id="PF01909"/>
    </source>
</evidence>
<evidence type="ECO:0000259" key="6">
    <source>
        <dbReference type="Pfam" id="PF13427"/>
    </source>
</evidence>
<evidence type="ECO:0000256" key="3">
    <source>
        <dbReference type="ARBA" id="ARBA00047831"/>
    </source>
</evidence>
<dbReference type="Pfam" id="PF13427">
    <property type="entry name" value="AadA_C"/>
    <property type="match status" value="1"/>
</dbReference>
<dbReference type="EMBL" id="VTEG01000005">
    <property type="protein sequence ID" value="TYR99562.1"/>
    <property type="molecule type" value="Genomic_DNA"/>
</dbReference>
<reference evidence="7 8" key="1">
    <citation type="submission" date="2019-08" db="EMBL/GenBank/DDBJ databases">
        <title>Bacillus genomes from the desert of Cuatro Cienegas, Coahuila.</title>
        <authorList>
            <person name="Olmedo-Alvarez G."/>
        </authorList>
    </citation>
    <scope>NUCLEOTIDE SEQUENCE [LARGE SCALE GENOMIC DNA]</scope>
    <source>
        <strain evidence="7 8">CH128b_4D</strain>
    </source>
</reference>
<sequence length="270" mass="31083">MAYTLETSSLETKEFVLKIKDKISEIIKENLIGIYLHGSLAMGGFNPNSSDVDVLVVTKKSLSVITKRNLAELFLHYSASPFPIEISFLNEAQLKDWHHPCPFDFHYSEFWRERYENDLAHGTFQFLNNEIKTDADLAAHITILNNRGICLYGKPVNVVFPLISQADYLSSIMDDFEDCMENIERDPVYCTLNLLRVYWYLKEGVISSKQEGGEWGLSIFTEEMAGTIKKVVDCYSRNKNSHDFERHELDLLKNYISDQVIRLMDARGTS</sequence>
<dbReference type="InterPro" id="IPR043519">
    <property type="entry name" value="NT_sf"/>
</dbReference>
<feature type="domain" description="Adenylyltransferase AadA C-terminal" evidence="6">
    <location>
        <begin position="159"/>
        <end position="254"/>
    </location>
</feature>
<accession>A0A5D4MD07</accession>
<dbReference type="CDD" id="cd05403">
    <property type="entry name" value="NT_KNTase_like"/>
    <property type="match status" value="1"/>
</dbReference>
<dbReference type="InterPro" id="IPR024172">
    <property type="entry name" value="AadA/Aad9"/>
</dbReference>
<evidence type="ECO:0000256" key="4">
    <source>
        <dbReference type="PIRNR" id="PIRNR000819"/>
    </source>
</evidence>
<protein>
    <recommendedName>
        <fullName evidence="4">Spectinomycin 9-adenylyltransferase</fullName>
    </recommendedName>
</protein>
<feature type="domain" description="Polymerase nucleotidyl transferase" evidence="5">
    <location>
        <begin position="21"/>
        <end position="96"/>
    </location>
</feature>
<evidence type="ECO:0000256" key="1">
    <source>
        <dbReference type="ARBA" id="ARBA00022679"/>
    </source>
</evidence>
<dbReference type="Gene3D" id="3.30.460.10">
    <property type="entry name" value="Beta Polymerase, domain 2"/>
    <property type="match status" value="1"/>
</dbReference>
<gene>
    <name evidence="7" type="ORF">FZC84_10025</name>
</gene>
<name>A0A5D4MD07_9BACI</name>
<dbReference type="GO" id="GO:0005524">
    <property type="term" value="F:ATP binding"/>
    <property type="evidence" value="ECO:0007669"/>
    <property type="project" value="UniProtKB-KW"/>
</dbReference>
<dbReference type="GO" id="GO:0070566">
    <property type="term" value="F:adenylyltransferase activity"/>
    <property type="evidence" value="ECO:0007669"/>
    <property type="project" value="InterPro"/>
</dbReference>
<keyword evidence="4" id="KW-0067">ATP-binding</keyword>
<comment type="caution">
    <text evidence="7">The sequence shown here is derived from an EMBL/GenBank/DDBJ whole genome shotgun (WGS) entry which is preliminary data.</text>
</comment>
<dbReference type="AlphaFoldDB" id="A0A5D4MD07"/>
<dbReference type="GO" id="GO:0046677">
    <property type="term" value="P:response to antibiotic"/>
    <property type="evidence" value="ECO:0007669"/>
    <property type="project" value="UniProtKB-KW"/>
</dbReference>
<keyword evidence="2 4" id="KW-0046">Antibiotic resistance</keyword>
<dbReference type="PIRSF" id="PIRSF000819">
    <property type="entry name" value="Streptomycin_3-adenylyltransf"/>
    <property type="match status" value="1"/>
</dbReference>